<dbReference type="AlphaFoldDB" id="A0A8H5EFM2"/>
<organism evidence="2 3">
    <name type="scientific">Fusarium oxysporum</name>
    <name type="common">Fusarium vascular wilt</name>
    <dbReference type="NCBI Taxonomy" id="5507"/>
    <lineage>
        <taxon>Eukaryota</taxon>
        <taxon>Fungi</taxon>
        <taxon>Dikarya</taxon>
        <taxon>Ascomycota</taxon>
        <taxon>Pezizomycotina</taxon>
        <taxon>Sordariomycetes</taxon>
        <taxon>Hypocreomycetidae</taxon>
        <taxon>Hypocreales</taxon>
        <taxon>Nectriaceae</taxon>
        <taxon>Fusarium</taxon>
        <taxon>Fusarium oxysporum species complex</taxon>
    </lineage>
</organism>
<proteinExistence type="predicted"/>
<protein>
    <recommendedName>
        <fullName evidence="1">2EXR domain-containing protein</fullName>
    </recommendedName>
</protein>
<reference evidence="2" key="1">
    <citation type="submission" date="2020-02" db="EMBL/GenBank/DDBJ databases">
        <title>Identification and distribution of gene clusters putatively required for synthesis of sphingolipid metabolism inhibitors in phylogenetically diverse species of the filamentous fungus Fusarium.</title>
        <authorList>
            <person name="Kim H.-S."/>
            <person name="Busman M."/>
            <person name="Brown D.W."/>
            <person name="Divon H."/>
            <person name="Uhlig S."/>
            <person name="Proctor R.H."/>
        </authorList>
    </citation>
    <scope>NUCLEOTIDE SEQUENCE [LARGE SCALE GENOMIC DNA]</scope>
    <source>
        <strain evidence="2">NRRL 39464</strain>
    </source>
</reference>
<evidence type="ECO:0000313" key="2">
    <source>
        <dbReference type="EMBL" id="KAF5258933.1"/>
    </source>
</evidence>
<dbReference type="Proteomes" id="UP000558688">
    <property type="component" value="Unassembled WGS sequence"/>
</dbReference>
<feature type="domain" description="2EXR" evidence="1">
    <location>
        <begin position="256"/>
        <end position="286"/>
    </location>
</feature>
<comment type="caution">
    <text evidence="2">The sequence shown here is derived from an EMBL/GenBank/DDBJ whole genome shotgun (WGS) entry which is preliminary data.</text>
</comment>
<name>A0A8H5EFM2_FUSOX</name>
<evidence type="ECO:0000259" key="1">
    <source>
        <dbReference type="Pfam" id="PF20150"/>
    </source>
</evidence>
<gene>
    <name evidence="2" type="ORF">FOXYS1_10470</name>
</gene>
<dbReference type="PANTHER" id="PTHR35910">
    <property type="entry name" value="2EXR DOMAIN-CONTAINING PROTEIN"/>
    <property type="match status" value="1"/>
</dbReference>
<dbReference type="Pfam" id="PF20150">
    <property type="entry name" value="2EXR"/>
    <property type="match status" value="2"/>
</dbReference>
<dbReference type="EMBL" id="JAAFOW010001871">
    <property type="protein sequence ID" value="KAF5258933.1"/>
    <property type="molecule type" value="Genomic_DNA"/>
</dbReference>
<evidence type="ECO:0000313" key="3">
    <source>
        <dbReference type="Proteomes" id="UP000558688"/>
    </source>
</evidence>
<feature type="domain" description="2EXR" evidence="1">
    <location>
        <begin position="5"/>
        <end position="44"/>
    </location>
</feature>
<dbReference type="InterPro" id="IPR045518">
    <property type="entry name" value="2EXR"/>
</dbReference>
<dbReference type="PANTHER" id="PTHR35910:SF1">
    <property type="entry name" value="2EXR DOMAIN-CONTAINING PROTEIN"/>
    <property type="match status" value="1"/>
</dbReference>
<accession>A0A8H5EFM2</accession>
<sequence length="453" mass="52585">MPTEFSLFSSLPTELREEIWNLAIRPKYLGVHIFRVYNTNLDHETPPQEVIHFSRNKSCRRERHELDLAVPLAGKELEGANGPSAKSMSTYMIDTGLYYLKPEVGYYLSGGAPCYFTIKPMSDPFVLRPDSVYFDLEQIDPALSHGIWKLDYNLKRKANAPPFGNGLFYAGDRKLIEVDFLGQGSRNHWEYIEPVSDGDYEKSSFEFVEQLHAYYEKAREDGPEALFTLLSNSLSGTPPFAQPSELDFAAMEERTFHLFSHLPRELREHIWKLAMRPDRPGVQTFRVYDPELDNPGHAEDVMGFAINNGTPHLLVLQFDDIFNFEWNFLDDLFCYSKDSYPEVVNIGIEYDQEWGLELYNDDQNGDSEPIDFALYKLFELAEDMMYLSIWLIDHNLKRRKEAPSFKDSDKHEFLNPNLDTPFYANDRKFLKVVEELLKLSVCQYFSPESDTRA</sequence>